<dbReference type="PROSITE" id="PS50016">
    <property type="entry name" value="ZF_PHD_2"/>
    <property type="match status" value="2"/>
</dbReference>
<organism evidence="7 8">
    <name type="scientific">Perkinsus olseni</name>
    <name type="common">Perkinsus atlanticus</name>
    <dbReference type="NCBI Taxonomy" id="32597"/>
    <lineage>
        <taxon>Eukaryota</taxon>
        <taxon>Sar</taxon>
        <taxon>Alveolata</taxon>
        <taxon>Perkinsozoa</taxon>
        <taxon>Perkinsea</taxon>
        <taxon>Perkinsida</taxon>
        <taxon>Perkinsidae</taxon>
        <taxon>Perkinsus</taxon>
    </lineage>
</organism>
<dbReference type="CDD" id="cd15492">
    <property type="entry name" value="PHD_BRPF_JADE_like"/>
    <property type="match status" value="1"/>
</dbReference>
<dbReference type="InterPro" id="IPR019787">
    <property type="entry name" value="Znf_PHD-finger"/>
</dbReference>
<dbReference type="CDD" id="cd15571">
    <property type="entry name" value="ePHD"/>
    <property type="match status" value="2"/>
</dbReference>
<feature type="compositionally biased region" description="Polar residues" evidence="5">
    <location>
        <begin position="284"/>
        <end position="293"/>
    </location>
</feature>
<dbReference type="Pfam" id="PF00628">
    <property type="entry name" value="PHD"/>
    <property type="match status" value="1"/>
</dbReference>
<dbReference type="Pfam" id="PF13831">
    <property type="entry name" value="PHD_2"/>
    <property type="match status" value="1"/>
</dbReference>
<evidence type="ECO:0000256" key="4">
    <source>
        <dbReference type="PROSITE-ProRule" id="PRU00146"/>
    </source>
</evidence>
<evidence type="ECO:0000256" key="3">
    <source>
        <dbReference type="ARBA" id="ARBA00022833"/>
    </source>
</evidence>
<comment type="caution">
    <text evidence="7">The sequence shown here is derived from an EMBL/GenBank/DDBJ whole genome shotgun (WGS) entry which is preliminary data.</text>
</comment>
<keyword evidence="1" id="KW-0479">Metal-binding</keyword>
<dbReference type="GO" id="GO:0008270">
    <property type="term" value="F:zinc ion binding"/>
    <property type="evidence" value="ECO:0007669"/>
    <property type="project" value="UniProtKB-KW"/>
</dbReference>
<dbReference type="PANTHER" id="PTHR13793">
    <property type="entry name" value="PHD FINGER PROTEINS"/>
    <property type="match status" value="1"/>
</dbReference>
<gene>
    <name evidence="7" type="primary">NTO1</name>
    <name evidence="7" type="ORF">FOL46_006500</name>
</gene>
<dbReference type="InterPro" id="IPR013083">
    <property type="entry name" value="Znf_RING/FYVE/PHD"/>
</dbReference>
<feature type="region of interest" description="Disordered" evidence="5">
    <location>
        <begin position="260"/>
        <end position="301"/>
    </location>
</feature>
<dbReference type="InterPro" id="IPR011011">
    <property type="entry name" value="Znf_FYVE_PHD"/>
</dbReference>
<name>A0A7J6LKL9_PEROL</name>
<feature type="domain" description="PHD-type" evidence="6">
    <location>
        <begin position="1103"/>
        <end position="1154"/>
    </location>
</feature>
<dbReference type="EMBL" id="JABANN010000420">
    <property type="protein sequence ID" value="KAF4659713.1"/>
    <property type="molecule type" value="Genomic_DNA"/>
</dbReference>
<keyword evidence="3" id="KW-0862">Zinc</keyword>
<dbReference type="InterPro" id="IPR050701">
    <property type="entry name" value="Histone_Mod_Regulator"/>
</dbReference>
<evidence type="ECO:0000313" key="8">
    <source>
        <dbReference type="Proteomes" id="UP000572268"/>
    </source>
</evidence>
<reference evidence="7 8" key="1">
    <citation type="submission" date="2020-04" db="EMBL/GenBank/DDBJ databases">
        <title>Perkinsus olseni comparative genomics.</title>
        <authorList>
            <person name="Bogema D.R."/>
        </authorList>
    </citation>
    <scope>NUCLEOTIDE SEQUENCE [LARGE SCALE GENOMIC DNA]</scope>
    <source>
        <strain evidence="7">ATCC PRA-31</strain>
    </source>
</reference>
<dbReference type="InterPro" id="IPR019786">
    <property type="entry name" value="Zinc_finger_PHD-type_CS"/>
</dbReference>
<dbReference type="SMART" id="SM00249">
    <property type="entry name" value="PHD"/>
    <property type="match status" value="5"/>
</dbReference>
<evidence type="ECO:0000259" key="6">
    <source>
        <dbReference type="PROSITE" id="PS50016"/>
    </source>
</evidence>
<accession>A0A7J6LKL9</accession>
<feature type="region of interest" description="Disordered" evidence="5">
    <location>
        <begin position="57"/>
        <end position="79"/>
    </location>
</feature>
<evidence type="ECO:0000256" key="2">
    <source>
        <dbReference type="ARBA" id="ARBA00022771"/>
    </source>
</evidence>
<dbReference type="Gene3D" id="3.30.40.10">
    <property type="entry name" value="Zinc/RING finger domain, C3HC4 (zinc finger)"/>
    <property type="match status" value="4"/>
</dbReference>
<dbReference type="GO" id="GO:0006357">
    <property type="term" value="P:regulation of transcription by RNA polymerase II"/>
    <property type="evidence" value="ECO:0007669"/>
    <property type="project" value="TreeGrafter"/>
</dbReference>
<dbReference type="PANTHER" id="PTHR13793:SF107">
    <property type="entry name" value="BROMODOMAIN-CONTAINING PROTEIN HOMOLOG"/>
    <property type="match status" value="1"/>
</dbReference>
<evidence type="ECO:0000256" key="5">
    <source>
        <dbReference type="SAM" id="MobiDB-lite"/>
    </source>
</evidence>
<sequence length="1167" mass="126011">MSSTAGGVVGNGGGRGGSSAAAVLSDLWTSLDTVYFSSIPPTHDLLQALQRLKGNTFSNSKQASPAGSSTTIPSESCGSSLNSETFEMRFAIGGERASADSTMPVDDDGVKIEEMGADQSCSDTPQRTVVVNFAASGGESDGERWDSTVPRLLYDSRPGREWIMQEPPLPSTSTEREASEATCTEVIKVENLKDRQVDRGKDACGGEAAALQAILHDIETRKQQLLSPVLERILQDQQGRPNRQAWFDADKVLLKAYEARPPSSAHNGGSLLPSGPPPQPPATRLSSRKNISSRGGGAASLELPPLDEAFLATLGRAIRDEEEVPGPPDGQEAEVDLCCSICGDGDVDDDNAILICDGCHFAAHQKCYGVSAIPEQEWFCRTCSVFPRDAAGRPAGERPVCVLCGRDSEFVGGGLMKPAVVSMPGKGSSGRSAGWEQIHPSRRDLVCGICKSRVGAKVQCAFGKCQNFYHVSCAARYGLVTEGTGGNAAWVIYCPRHSRQQQKQGNAILARLKAWRKSEHFNRLSHDKFLAPFDPRLVAAAGFGQDTGDPSSSKIQWQFDSEEASLRQLLEPVERLCVDDTARALLPPMIRDGRGDCPLLYPAQPGATAATTTTAAGTTSTGSLAKVVGAYGMNVTAPRNSVGSAGHHGDYAGVLYPVKIVVESARQLRAQTHAASVCGRCNECLMRASSDPDTNKAASANHSDMDRLVACQNCGLTVHWRCFLRPGLPPLNVLDYDDSKLTSAMYHCPYPLAARSQDGTFLCERCKYVKEFGDLQEQSDVKTDAAEEPPGEETTAVDAVQAQEAGRTGSVKFSDTYCILCQQLGGLLVRVENTEERQWDPHGYWVHPRCVYWLLPTQSLSLNMTTTPIDINSHALIKSIPKDAHFSLCWICGQRSGCTVKCAKAGCLRRFHVSCGWYTGCHFIIKSSSGVVLAGSACRPRSGGSAAAGQNPSIDKQVLEALRDERAPLKRYAYCSSHRPPRLTGRKISNAVGGAAVDEPRMLPLPHYESPLHMQYANVVRARVNSTNLFVPINPEAGIAADQRKKRKLSSNATLRTPKKSAKRKAKRRKVKRDSQESSTPVLAGSIITRDGITELVDVDDWEGSCPKCGIPWDPNDPGQLIGCDECDEWYHMACVGLISAPEGKWFCPNCSKAKTPSRKRSQGHAR</sequence>
<dbReference type="PROSITE" id="PS01359">
    <property type="entry name" value="ZF_PHD_1"/>
    <property type="match status" value="1"/>
</dbReference>
<dbReference type="Pfam" id="PF13771">
    <property type="entry name" value="zf-HC5HC2H"/>
    <property type="match status" value="1"/>
</dbReference>
<evidence type="ECO:0000313" key="7">
    <source>
        <dbReference type="EMBL" id="KAF4659713.1"/>
    </source>
</evidence>
<dbReference type="SUPFAM" id="SSF57903">
    <property type="entry name" value="FYVE/PHD zinc finger"/>
    <property type="match status" value="2"/>
</dbReference>
<feature type="compositionally biased region" description="Basic residues" evidence="5">
    <location>
        <begin position="1057"/>
        <end position="1072"/>
    </location>
</feature>
<feature type="region of interest" description="Disordered" evidence="5">
    <location>
        <begin position="1041"/>
        <end position="1083"/>
    </location>
</feature>
<dbReference type="Proteomes" id="UP000572268">
    <property type="component" value="Unassembled WGS sequence"/>
</dbReference>
<keyword evidence="2 4" id="KW-0863">Zinc-finger</keyword>
<dbReference type="InterPro" id="IPR001965">
    <property type="entry name" value="Znf_PHD"/>
</dbReference>
<evidence type="ECO:0000256" key="1">
    <source>
        <dbReference type="ARBA" id="ARBA00022723"/>
    </source>
</evidence>
<dbReference type="AlphaFoldDB" id="A0A7J6LKL9"/>
<dbReference type="Pfam" id="PF13832">
    <property type="entry name" value="zf-HC5HC2H_2"/>
    <property type="match status" value="1"/>
</dbReference>
<proteinExistence type="predicted"/>
<protein>
    <submittedName>
        <fullName evidence="7">NuA3 HAT complex component nto1</fullName>
    </submittedName>
</protein>
<feature type="domain" description="PHD-type" evidence="6">
    <location>
        <begin position="336"/>
        <end position="386"/>
    </location>
</feature>